<proteinExistence type="predicted"/>
<dbReference type="STRING" id="1229727.Ga0080559_TMP711"/>
<keyword evidence="2" id="KW-1185">Reference proteome</keyword>
<evidence type="ECO:0000313" key="1">
    <source>
        <dbReference type="EMBL" id="APX21507.1"/>
    </source>
</evidence>
<name>A0A1U7D029_9RHOB</name>
<dbReference type="Proteomes" id="UP000186559">
    <property type="component" value="Chromosome"/>
</dbReference>
<dbReference type="EMBL" id="CP014796">
    <property type="protein sequence ID" value="APX21507.1"/>
    <property type="molecule type" value="Genomic_DNA"/>
</dbReference>
<accession>A0A1U7D029</accession>
<reference evidence="1 2" key="1">
    <citation type="submission" date="2016-03" db="EMBL/GenBank/DDBJ databases">
        <title>Deep-sea bacteria in the southern Pacific.</title>
        <authorList>
            <person name="Tang K."/>
        </authorList>
    </citation>
    <scope>NUCLEOTIDE SEQUENCE [LARGE SCALE GENOMIC DNA]</scope>
    <source>
        <strain evidence="1 2">JLT2016</strain>
    </source>
</reference>
<gene>
    <name evidence="1" type="ORF">Ga0080559_TMP711</name>
</gene>
<evidence type="ECO:0000313" key="2">
    <source>
        <dbReference type="Proteomes" id="UP000186559"/>
    </source>
</evidence>
<sequence length="52" mass="5920">MIQEPDAGRIFHVRRGRTETGVCPFRLRCVPALCEFAICSTSHFPSLQICRI</sequence>
<dbReference type="AlphaFoldDB" id="A0A1U7D029"/>
<dbReference type="KEGG" id="tpro:Ga0080559_TMP711"/>
<protein>
    <submittedName>
        <fullName evidence="1">Uncharacterized protein</fullName>
    </submittedName>
</protein>
<organism evidence="1 2">
    <name type="scientific">Salipiger profundus</name>
    <dbReference type="NCBI Taxonomy" id="1229727"/>
    <lineage>
        <taxon>Bacteria</taxon>
        <taxon>Pseudomonadati</taxon>
        <taxon>Pseudomonadota</taxon>
        <taxon>Alphaproteobacteria</taxon>
        <taxon>Rhodobacterales</taxon>
        <taxon>Roseobacteraceae</taxon>
        <taxon>Salipiger</taxon>
    </lineage>
</organism>